<proteinExistence type="predicted"/>
<comment type="caution">
    <text evidence="1">The sequence shown here is derived from an EMBL/GenBank/DDBJ whole genome shotgun (WGS) entry which is preliminary data.</text>
</comment>
<dbReference type="EMBL" id="MTBP01000002">
    <property type="protein sequence ID" value="POM24814.1"/>
    <property type="molecule type" value="Genomic_DNA"/>
</dbReference>
<sequence length="103" mass="11293">MDTTVSGPPSNQRLVFLEALGLTMRERYPEVGARISQFKAGLPPMLRLAWHDATEDVGCDLSNEGWAFVWGFDPRNVIGPAGDLVSASFAVANVLGIRRHPDR</sequence>
<accession>A0A2P4UID3</accession>
<protein>
    <submittedName>
        <fullName evidence="1">Uncharacterized protein</fullName>
    </submittedName>
</protein>
<reference evidence="1 2" key="1">
    <citation type="journal article" date="2017" name="Chemistry">
        <title>Isolation, Biosynthesis and Chemical Modifications of Rubterolones A-F: Rare Tropolone Alkaloids from Actinomadura sp. 5-2.</title>
        <authorList>
            <person name="Guo H."/>
            <person name="Benndorf R."/>
            <person name="Leichnitz D."/>
            <person name="Klassen J.L."/>
            <person name="Vollmers J."/>
            <person name="Gorls H."/>
            <person name="Steinacker M."/>
            <person name="Weigel C."/>
            <person name="Dahse H.M."/>
            <person name="Kaster A.K."/>
            <person name="de Beer Z.W."/>
            <person name="Poulsen M."/>
            <person name="Beemelmanns C."/>
        </authorList>
    </citation>
    <scope>NUCLEOTIDE SEQUENCE [LARGE SCALE GENOMIC DNA]</scope>
    <source>
        <strain evidence="1 2">5-2</strain>
    </source>
</reference>
<evidence type="ECO:0000313" key="1">
    <source>
        <dbReference type="EMBL" id="POM24814.1"/>
    </source>
</evidence>
<evidence type="ECO:0000313" key="2">
    <source>
        <dbReference type="Proteomes" id="UP000242367"/>
    </source>
</evidence>
<dbReference type="Proteomes" id="UP000242367">
    <property type="component" value="Unassembled WGS sequence"/>
</dbReference>
<keyword evidence="2" id="KW-1185">Reference proteome</keyword>
<dbReference type="AlphaFoldDB" id="A0A2P4UID3"/>
<organism evidence="1 2">
    <name type="scientific">Actinomadura rubteroloni</name>
    <dbReference type="NCBI Taxonomy" id="1926885"/>
    <lineage>
        <taxon>Bacteria</taxon>
        <taxon>Bacillati</taxon>
        <taxon>Actinomycetota</taxon>
        <taxon>Actinomycetes</taxon>
        <taxon>Streptosporangiales</taxon>
        <taxon>Thermomonosporaceae</taxon>
        <taxon>Actinomadura</taxon>
    </lineage>
</organism>
<name>A0A2P4UID3_9ACTN</name>
<gene>
    <name evidence="1" type="ORF">BTM25_34520</name>
</gene>
<dbReference type="RefSeq" id="WP_103563898.1">
    <property type="nucleotide sequence ID" value="NZ_MTBP01000002.1"/>
</dbReference>